<dbReference type="Proteomes" id="UP001177021">
    <property type="component" value="Unassembled WGS sequence"/>
</dbReference>
<name>A0ACB0J4Q1_TRIPR</name>
<evidence type="ECO:0000313" key="2">
    <source>
        <dbReference type="Proteomes" id="UP001177021"/>
    </source>
</evidence>
<proteinExistence type="predicted"/>
<keyword evidence="2" id="KW-1185">Reference proteome</keyword>
<organism evidence="1 2">
    <name type="scientific">Trifolium pratense</name>
    <name type="common">Red clover</name>
    <dbReference type="NCBI Taxonomy" id="57577"/>
    <lineage>
        <taxon>Eukaryota</taxon>
        <taxon>Viridiplantae</taxon>
        <taxon>Streptophyta</taxon>
        <taxon>Embryophyta</taxon>
        <taxon>Tracheophyta</taxon>
        <taxon>Spermatophyta</taxon>
        <taxon>Magnoliopsida</taxon>
        <taxon>eudicotyledons</taxon>
        <taxon>Gunneridae</taxon>
        <taxon>Pentapetalae</taxon>
        <taxon>rosids</taxon>
        <taxon>fabids</taxon>
        <taxon>Fabales</taxon>
        <taxon>Fabaceae</taxon>
        <taxon>Papilionoideae</taxon>
        <taxon>50 kb inversion clade</taxon>
        <taxon>NPAAA clade</taxon>
        <taxon>Hologalegina</taxon>
        <taxon>IRL clade</taxon>
        <taxon>Trifolieae</taxon>
        <taxon>Trifolium</taxon>
    </lineage>
</organism>
<accession>A0ACB0J4Q1</accession>
<sequence>MSGGKVRRIRRGDIVWAKPTIHNNNWSPALVTSSNNLAISLSFFDNVKSLTSNEKWPEYTDRHLTSRFCRVELDHVPVPPPRKFFLESELLPFDQPPFAFINDAFQSALRLFGRRIISGMQCRCIKGYYEKKKVLNGPGYGFDPIRVLDFVSDAAVLPWFEVEASCVVDAVKVVAQVHAFRHYSSIQQKKVYKETKKLGDNLKQHQCTSLSQKVQLVNRESTALEPKEKHQVISEQGEENMTIGAIRRLNSTVPDLEGFSVQLFQNKLLIIPEAPTTTGKSELCMHSPAFSPFHIWGKNLKLERQNLQRFENILHHGLVDGCFGNCSRMNEAHFSISSDFKTHWINYTSKRKDNVPKLCSRLPEIETTICLNRKRKRLDKHDLCNVFLLTGRDKESEGNAYISKNMRSRISHVKMLEPEESIRKDDQACIHFSETGINFTDEVEKVHLKRSQNFTLHQSNNNKVDASAAKVKFMLGSNSSFYQKRLQRICHGNITPLKSKELVRVKSSSGYCLVESKEDSYHYVASRSIFKSKVGQQSKTHVPFCSKSLHMKFPKNFNLPSKEQLIKKFRVFGSVDSSNTRVSWYCGTAQVAFFEESDAVAAYQYAKRKVWFGEANIRFSLDPFEHKQRRPPLKSCLKKSNSLKQENRKKDYRIQWNST</sequence>
<dbReference type="EMBL" id="CASHSV030000024">
    <property type="protein sequence ID" value="CAJ2639475.1"/>
    <property type="molecule type" value="Genomic_DNA"/>
</dbReference>
<gene>
    <name evidence="1" type="ORF">MILVUS5_LOCUS9491</name>
</gene>
<reference evidence="1" key="1">
    <citation type="submission" date="2023-10" db="EMBL/GenBank/DDBJ databases">
        <authorList>
            <person name="Rodriguez Cubillos JULIANA M."/>
            <person name="De Vega J."/>
        </authorList>
    </citation>
    <scope>NUCLEOTIDE SEQUENCE</scope>
</reference>
<protein>
    <submittedName>
        <fullName evidence="1">Uncharacterized protein</fullName>
    </submittedName>
</protein>
<evidence type="ECO:0000313" key="1">
    <source>
        <dbReference type="EMBL" id="CAJ2639475.1"/>
    </source>
</evidence>
<comment type="caution">
    <text evidence="1">The sequence shown here is derived from an EMBL/GenBank/DDBJ whole genome shotgun (WGS) entry which is preliminary data.</text>
</comment>